<feature type="non-terminal residue" evidence="13">
    <location>
        <position position="1"/>
    </location>
</feature>
<comment type="caution">
    <text evidence="11">Lacks conserved residue(s) required for the propagation of feature annotation.</text>
</comment>
<keyword evidence="14" id="KW-1185">Reference proteome</keyword>
<evidence type="ECO:0000256" key="1">
    <source>
        <dbReference type="ARBA" id="ARBA00004613"/>
    </source>
</evidence>
<evidence type="ECO:0000256" key="4">
    <source>
        <dbReference type="ARBA" id="ARBA00022737"/>
    </source>
</evidence>
<feature type="disulfide bond" evidence="11">
    <location>
        <begin position="121"/>
        <end position="131"/>
    </location>
</feature>
<evidence type="ECO:0000256" key="9">
    <source>
        <dbReference type="ARBA" id="ARBA00064153"/>
    </source>
</evidence>
<feature type="non-terminal residue" evidence="13">
    <location>
        <position position="152"/>
    </location>
</feature>
<keyword evidence="4" id="KW-0677">Repeat</keyword>
<dbReference type="GO" id="GO:0005615">
    <property type="term" value="C:extracellular space"/>
    <property type="evidence" value="ECO:0007669"/>
    <property type="project" value="TreeGrafter"/>
</dbReference>
<feature type="domain" description="SRCR" evidence="12">
    <location>
        <begin position="52"/>
        <end position="152"/>
    </location>
</feature>
<keyword evidence="6" id="KW-0675">Receptor</keyword>
<comment type="caution">
    <text evidence="13">The sequence shown here is derived from an EMBL/GenBank/DDBJ whole genome shotgun (WGS) entry which is preliminary data.</text>
</comment>
<evidence type="ECO:0000256" key="7">
    <source>
        <dbReference type="ARBA" id="ARBA00023180"/>
    </source>
</evidence>
<protein>
    <recommendedName>
        <fullName evidence="10">Soluble scavenger receptor cysteine-rich domain-containing protein SSC5D</fullName>
    </recommendedName>
</protein>
<evidence type="ECO:0000256" key="2">
    <source>
        <dbReference type="ARBA" id="ARBA00022525"/>
    </source>
</evidence>
<dbReference type="PRINTS" id="PR00258">
    <property type="entry name" value="SPERACTRCPTR"/>
</dbReference>
<dbReference type="SMART" id="SM00202">
    <property type="entry name" value="SR"/>
    <property type="match status" value="1"/>
</dbReference>
<dbReference type="Pfam" id="PF00530">
    <property type="entry name" value="SRCR"/>
    <property type="match status" value="2"/>
</dbReference>
<dbReference type="GO" id="GO:0004252">
    <property type="term" value="F:serine-type endopeptidase activity"/>
    <property type="evidence" value="ECO:0007669"/>
    <property type="project" value="TreeGrafter"/>
</dbReference>
<keyword evidence="2" id="KW-0964">Secreted</keyword>
<dbReference type="Proteomes" id="UP000621168">
    <property type="component" value="Unassembled WGS sequence"/>
</dbReference>
<dbReference type="PROSITE" id="PS50287">
    <property type="entry name" value="SRCR_2"/>
    <property type="match status" value="2"/>
</dbReference>
<keyword evidence="5 11" id="KW-1015">Disulfide bond</keyword>
<dbReference type="PANTHER" id="PTHR48071">
    <property type="entry name" value="SRCR DOMAIN-CONTAINING PROTEIN"/>
    <property type="match status" value="1"/>
</dbReference>
<dbReference type="GO" id="GO:0031638">
    <property type="term" value="P:zymogen activation"/>
    <property type="evidence" value="ECO:0007669"/>
    <property type="project" value="TreeGrafter"/>
</dbReference>
<evidence type="ECO:0000256" key="10">
    <source>
        <dbReference type="ARBA" id="ARBA00069168"/>
    </source>
</evidence>
<dbReference type="InterPro" id="IPR001190">
    <property type="entry name" value="SRCR"/>
</dbReference>
<dbReference type="AlphaFoldDB" id="A0A851LZR3"/>
<evidence type="ECO:0000313" key="14">
    <source>
        <dbReference type="Proteomes" id="UP000621168"/>
    </source>
</evidence>
<dbReference type="PROSITE" id="PS00420">
    <property type="entry name" value="SRCR_1"/>
    <property type="match status" value="1"/>
</dbReference>
<dbReference type="EMBL" id="WBMX01021206">
    <property type="protein sequence ID" value="NXC22811.1"/>
    <property type="molecule type" value="Genomic_DNA"/>
</dbReference>
<evidence type="ECO:0000256" key="11">
    <source>
        <dbReference type="PROSITE-ProRule" id="PRU00196"/>
    </source>
</evidence>
<dbReference type="GO" id="GO:0005886">
    <property type="term" value="C:plasma membrane"/>
    <property type="evidence" value="ECO:0007669"/>
    <property type="project" value="TreeGrafter"/>
</dbReference>
<comment type="subcellular location">
    <subcellularLocation>
        <location evidence="1">Secreted</location>
    </subcellularLocation>
</comment>
<reference evidence="13" key="1">
    <citation type="submission" date="2019-09" db="EMBL/GenBank/DDBJ databases">
        <title>Bird 10,000 Genomes (B10K) Project - Family phase.</title>
        <authorList>
            <person name="Zhang G."/>
        </authorList>
    </citation>
    <scope>NUCLEOTIDE SEQUENCE</scope>
    <source>
        <strain evidence="13">B10K-CU-031-40</strain>
    </source>
</reference>
<comment type="subunit">
    <text evidence="9">Interacts with LGALS1 and laminin.</text>
</comment>
<feature type="domain" description="SRCR" evidence="12">
    <location>
        <begin position="1"/>
        <end position="44"/>
    </location>
</feature>
<feature type="disulfide bond" evidence="11">
    <location>
        <begin position="90"/>
        <end position="151"/>
    </location>
</feature>
<proteinExistence type="predicted"/>
<keyword evidence="7" id="KW-0325">Glycoprotein</keyword>
<dbReference type="SUPFAM" id="SSF56487">
    <property type="entry name" value="SRCR-like"/>
    <property type="match status" value="2"/>
</dbReference>
<keyword evidence="3" id="KW-0732">Signal</keyword>
<dbReference type="Gene3D" id="3.10.250.10">
    <property type="entry name" value="SRCR-like domain"/>
    <property type="match status" value="2"/>
</dbReference>
<name>A0A851LZR3_CORCR</name>
<evidence type="ECO:0000256" key="8">
    <source>
        <dbReference type="ARBA" id="ARBA00058074"/>
    </source>
</evidence>
<dbReference type="InterPro" id="IPR036772">
    <property type="entry name" value="SRCR-like_dom_sf"/>
</dbReference>
<accession>A0A851LZR3</accession>
<comment type="function">
    <text evidence="8">Binds to extracellular matrix proteins. Binds to pathogen-associated molecular patterns (PAMPs) present on the cell walls of Gram-positive and Gram-negative bacteria and fungi, behaving as a pattern recognition receptor (PRR). Induces bacterial and fungal aggregation and subsequent inhibition of PAMP-induced cytokine release. Does not possess intrinsic bactericidal activity. May play a role in the innate defense and homeostasis of certain epithelial surfaces.</text>
</comment>
<evidence type="ECO:0000256" key="6">
    <source>
        <dbReference type="ARBA" id="ARBA00023170"/>
    </source>
</evidence>
<evidence type="ECO:0000256" key="5">
    <source>
        <dbReference type="ARBA" id="ARBA00023157"/>
    </source>
</evidence>
<gene>
    <name evidence="13" type="primary">Dmbt1_2</name>
    <name evidence="13" type="ORF">CORCRI_R06288</name>
</gene>
<dbReference type="OrthoDB" id="536948at2759"/>
<organism evidence="13 14">
    <name type="scientific">Corythaeola cristata</name>
    <name type="common">Great blue turaco</name>
    <dbReference type="NCBI Taxonomy" id="103954"/>
    <lineage>
        <taxon>Eukaryota</taxon>
        <taxon>Metazoa</taxon>
        <taxon>Chordata</taxon>
        <taxon>Craniata</taxon>
        <taxon>Vertebrata</taxon>
        <taxon>Euteleostomi</taxon>
        <taxon>Archelosauria</taxon>
        <taxon>Archosauria</taxon>
        <taxon>Dinosauria</taxon>
        <taxon>Saurischia</taxon>
        <taxon>Theropoda</taxon>
        <taxon>Coelurosauria</taxon>
        <taxon>Aves</taxon>
        <taxon>Neognathae</taxon>
        <taxon>Neoaves</taxon>
        <taxon>Otidimorphae</taxon>
        <taxon>Musophagiformes</taxon>
        <taxon>Musophagidae</taxon>
        <taxon>Corythaeola</taxon>
    </lineage>
</organism>
<evidence type="ECO:0000259" key="12">
    <source>
        <dbReference type="PROSITE" id="PS50287"/>
    </source>
</evidence>
<feature type="disulfide bond" evidence="11">
    <location>
        <begin position="77"/>
        <end position="141"/>
    </location>
</feature>
<dbReference type="FunFam" id="3.10.250.10:FF:000007">
    <property type="entry name" value="Soluble scavenger receptor cysteine-rich domain-containing protein SSC5D"/>
    <property type="match status" value="1"/>
</dbReference>
<sequence>RGEGVIWMDETNCTGTESALSTCRARPWGVNNCYHGEDAGVVCSGDPCFAPVRLVDGPGGCAGRVEVFHSEKWGTVCDDGWDFAGARVVCRQLGCGAAVSAPRRARFGQGQGPIWLDDVSCAGTEAALSECRSKGWGIHRCEHGEDAGVVCS</sequence>
<feature type="disulfide bond" evidence="11">
    <location>
        <begin position="13"/>
        <end position="23"/>
    </location>
</feature>
<evidence type="ECO:0000313" key="13">
    <source>
        <dbReference type="EMBL" id="NXC22811.1"/>
    </source>
</evidence>
<dbReference type="PANTHER" id="PTHR48071:SF15">
    <property type="entry name" value="SRCR DOMAIN-CONTAINING PROTEIN"/>
    <property type="match status" value="1"/>
</dbReference>
<evidence type="ECO:0000256" key="3">
    <source>
        <dbReference type="ARBA" id="ARBA00022729"/>
    </source>
</evidence>